<protein>
    <submittedName>
        <fullName evidence="1">Uncharacterized protein</fullName>
    </submittedName>
</protein>
<proteinExistence type="predicted"/>
<organism evidence="1 2">
    <name type="scientific">Heracleum sosnowskyi</name>
    <dbReference type="NCBI Taxonomy" id="360622"/>
    <lineage>
        <taxon>Eukaryota</taxon>
        <taxon>Viridiplantae</taxon>
        <taxon>Streptophyta</taxon>
        <taxon>Embryophyta</taxon>
        <taxon>Tracheophyta</taxon>
        <taxon>Spermatophyta</taxon>
        <taxon>Magnoliopsida</taxon>
        <taxon>eudicotyledons</taxon>
        <taxon>Gunneridae</taxon>
        <taxon>Pentapetalae</taxon>
        <taxon>asterids</taxon>
        <taxon>campanulids</taxon>
        <taxon>Apiales</taxon>
        <taxon>Apiaceae</taxon>
        <taxon>Apioideae</taxon>
        <taxon>apioid superclade</taxon>
        <taxon>Tordylieae</taxon>
        <taxon>Tordyliinae</taxon>
        <taxon>Heracleum</taxon>
    </lineage>
</organism>
<reference evidence="1" key="2">
    <citation type="submission" date="2023-05" db="EMBL/GenBank/DDBJ databases">
        <authorList>
            <person name="Schelkunov M.I."/>
        </authorList>
    </citation>
    <scope>NUCLEOTIDE SEQUENCE</scope>
    <source>
        <strain evidence="1">Hsosn_3</strain>
        <tissue evidence="1">Leaf</tissue>
    </source>
</reference>
<reference evidence="1" key="1">
    <citation type="submission" date="2023-02" db="EMBL/GenBank/DDBJ databases">
        <title>Genome of toxic invasive species Heracleum sosnowskyi carries increased number of genes despite the absence of recent whole-genome duplications.</title>
        <authorList>
            <person name="Schelkunov M."/>
            <person name="Shtratnikova V."/>
            <person name="Makarenko M."/>
            <person name="Klepikova A."/>
            <person name="Omelchenko D."/>
            <person name="Novikova G."/>
            <person name="Obukhova E."/>
            <person name="Bogdanov V."/>
            <person name="Penin A."/>
            <person name="Logacheva M."/>
        </authorList>
    </citation>
    <scope>NUCLEOTIDE SEQUENCE</scope>
    <source>
        <strain evidence="1">Hsosn_3</strain>
        <tissue evidence="1">Leaf</tissue>
    </source>
</reference>
<sequence>MLLVLSFPKRKLRNWSKCLMLSMILTSIRRLKITEVSRSLMASLYRPYDPKYHKFFYDFSAERKARAVARFQEEAEARDRGEIETDEEDDGNSNYSYYERYKMLFANCLC</sequence>
<comment type="caution">
    <text evidence="1">The sequence shown here is derived from an EMBL/GenBank/DDBJ whole genome shotgun (WGS) entry which is preliminary data.</text>
</comment>
<dbReference type="Proteomes" id="UP001237642">
    <property type="component" value="Unassembled WGS sequence"/>
</dbReference>
<dbReference type="EMBL" id="JAUIZM010000002">
    <property type="protein sequence ID" value="KAK1395642.1"/>
    <property type="molecule type" value="Genomic_DNA"/>
</dbReference>
<name>A0AAD8N4D9_9APIA</name>
<accession>A0AAD8N4D9</accession>
<evidence type="ECO:0000313" key="2">
    <source>
        <dbReference type="Proteomes" id="UP001237642"/>
    </source>
</evidence>
<evidence type="ECO:0000313" key="1">
    <source>
        <dbReference type="EMBL" id="KAK1395642.1"/>
    </source>
</evidence>
<keyword evidence="2" id="KW-1185">Reference proteome</keyword>
<dbReference type="AlphaFoldDB" id="A0AAD8N4D9"/>
<gene>
    <name evidence="1" type="ORF">POM88_005505</name>
</gene>